<dbReference type="InterPro" id="IPR016135">
    <property type="entry name" value="UBQ-conjugating_enzyme/RWD"/>
</dbReference>
<feature type="compositionally biased region" description="Basic and acidic residues" evidence="4">
    <location>
        <begin position="295"/>
        <end position="306"/>
    </location>
</feature>
<evidence type="ECO:0000259" key="5">
    <source>
        <dbReference type="PROSITE" id="PS50089"/>
    </source>
</evidence>
<name>A0A6P8J0B3_ACTTE</name>
<evidence type="ECO:0000256" key="1">
    <source>
        <dbReference type="ARBA" id="ARBA00022771"/>
    </source>
</evidence>
<feature type="compositionally biased region" description="Polar residues" evidence="4">
    <location>
        <begin position="524"/>
        <end position="535"/>
    </location>
</feature>
<feature type="compositionally biased region" description="Basic and acidic residues" evidence="4">
    <location>
        <begin position="322"/>
        <end position="380"/>
    </location>
</feature>
<feature type="compositionally biased region" description="Basic and acidic residues" evidence="4">
    <location>
        <begin position="479"/>
        <end position="490"/>
    </location>
</feature>
<dbReference type="RefSeq" id="XP_031573266.1">
    <property type="nucleotide sequence ID" value="XM_031717406.1"/>
</dbReference>
<dbReference type="Pfam" id="PF05773">
    <property type="entry name" value="RWD"/>
    <property type="match status" value="1"/>
</dbReference>
<dbReference type="InterPro" id="IPR001841">
    <property type="entry name" value="Znf_RING"/>
</dbReference>
<accession>A0A6P8J0B3</accession>
<feature type="compositionally biased region" description="Basic and acidic residues" evidence="4">
    <location>
        <begin position="513"/>
        <end position="523"/>
    </location>
</feature>
<dbReference type="GO" id="GO:0061630">
    <property type="term" value="F:ubiquitin protein ligase activity"/>
    <property type="evidence" value="ECO:0007669"/>
    <property type="project" value="InterPro"/>
</dbReference>
<dbReference type="Gene3D" id="3.10.110.10">
    <property type="entry name" value="Ubiquitin Conjugating Enzyme"/>
    <property type="match status" value="1"/>
</dbReference>
<evidence type="ECO:0000313" key="7">
    <source>
        <dbReference type="Proteomes" id="UP000515163"/>
    </source>
</evidence>
<feature type="compositionally biased region" description="Basic residues" evidence="4">
    <location>
        <begin position="307"/>
        <end position="321"/>
    </location>
</feature>
<feature type="compositionally biased region" description="Polar residues" evidence="4">
    <location>
        <begin position="653"/>
        <end position="664"/>
    </location>
</feature>
<dbReference type="PANTHER" id="PTHR13198:SF4">
    <property type="entry name" value="E3 UBIQUITIN-PROTEIN LIGASE RNF25"/>
    <property type="match status" value="1"/>
</dbReference>
<dbReference type="GO" id="GO:0005634">
    <property type="term" value="C:nucleus"/>
    <property type="evidence" value="ECO:0007669"/>
    <property type="project" value="TreeGrafter"/>
</dbReference>
<dbReference type="InterPro" id="IPR039133">
    <property type="entry name" value="RNF25"/>
</dbReference>
<feature type="domain" description="RWD" evidence="6">
    <location>
        <begin position="14"/>
        <end position="122"/>
    </location>
</feature>
<dbReference type="InterPro" id="IPR006575">
    <property type="entry name" value="RWD_dom"/>
</dbReference>
<dbReference type="Proteomes" id="UP000515163">
    <property type="component" value="Unplaced"/>
</dbReference>
<dbReference type="FunFam" id="3.10.110.10:FF:000052">
    <property type="entry name" value="Putative e3 ubiquitin-protein ligase rnf25"/>
    <property type="match status" value="1"/>
</dbReference>
<dbReference type="SMART" id="SM00591">
    <property type="entry name" value="RWD"/>
    <property type="match status" value="1"/>
</dbReference>
<dbReference type="PROSITE" id="PS50908">
    <property type="entry name" value="RWD"/>
    <property type="match status" value="1"/>
</dbReference>
<keyword evidence="1 3" id="KW-0479">Metal-binding</keyword>
<dbReference type="SUPFAM" id="SSF57850">
    <property type="entry name" value="RING/U-box"/>
    <property type="match status" value="1"/>
</dbReference>
<keyword evidence="2" id="KW-0862">Zinc</keyword>
<dbReference type="CDD" id="cd23818">
    <property type="entry name" value="RWD_RNF25"/>
    <property type="match status" value="1"/>
</dbReference>
<dbReference type="AlphaFoldDB" id="A0A6P8J0B3"/>
<keyword evidence="1 3" id="KW-0863">Zinc-finger</keyword>
<gene>
    <name evidence="8" type="primary">LOC116307244</name>
</gene>
<dbReference type="PANTHER" id="PTHR13198">
    <property type="entry name" value="RING FINGER PROTEIN 25"/>
    <property type="match status" value="1"/>
</dbReference>
<evidence type="ECO:0000313" key="8">
    <source>
        <dbReference type="RefSeq" id="XP_031573266.1"/>
    </source>
</evidence>
<sequence>MAVASDHHEGSLQEEVELLEAIYIHELTIEGLKDRPSSISLLLHPSTGDEGEKQYVCLTLQIFLPNEYPNALPGIHISNPRGLSDAHVESIISNLRELAESRLGSPMLYELIDYAKDSLTDNNIPSCACAICLSHFQDSHCFTKTECYHYFHCSCLARYIEYILRKIDESDQEDKQIVCPMCRLPITYDLEALKMAPEDLFSDNEASYSPDKKMKRLQKEMAELFDKQLKKGGIINVEEEKNRFLIEIKTAPVQQDTEDTTVDDDRALDNDTDTGKPSSADVVVDQNKSTNYLDKGSEERRRERPSSSRKNRGRGRQHRHYRTDGRWDERNDGPRNERPSNERPRNERPSNERPRNERPRNERPRNERARNERPPNERPSNEGQRNEQPSNERPRNERPSNERPPNERPRNERPRNERPSNERPRNDRPQNERPSNDPPQNERPRCNNERGFQKGQRDREVNQKTQGTEKYKGSQGNETKTKNDRSDENKAVPGEINGLKSSNVQQDQNVQHVIDKSDVKSVKSGDTTEATISLESKNDDKSSLKITVAQKDNYQGTKRTESGYGEKHSDKTTGRKEDIPSHKKDFSHRRDEPVDQKVGSRSKGARNVRHSSPSRETSSRTTDREKIYDDDKSRRRQKRPKRPEQKDKDVKISPSNDGQYSPSRNDIENAKPLKLHSQSELTCENTNLSQSNVKTDDKSAAGVARPPPGFDRIEIKSRGPTGPPPGFESNDSLVGKQPPPGF</sequence>
<feature type="region of interest" description="Disordered" evidence="4">
    <location>
        <begin position="255"/>
        <end position="742"/>
    </location>
</feature>
<feature type="compositionally biased region" description="Basic and acidic residues" evidence="4">
    <location>
        <begin position="558"/>
        <end position="595"/>
    </location>
</feature>
<keyword evidence="7" id="KW-1185">Reference proteome</keyword>
<dbReference type="OrthoDB" id="432311at2759"/>
<feature type="compositionally biased region" description="Basic and acidic residues" evidence="4">
    <location>
        <begin position="617"/>
        <end position="633"/>
    </location>
</feature>
<dbReference type="SMART" id="SM00184">
    <property type="entry name" value="RING"/>
    <property type="match status" value="1"/>
</dbReference>
<feature type="unsure residue" description="D or N" evidence="8">
    <location>
        <position position="168"/>
    </location>
</feature>
<dbReference type="GO" id="GO:0016567">
    <property type="term" value="P:protein ubiquitination"/>
    <property type="evidence" value="ECO:0007669"/>
    <property type="project" value="TreeGrafter"/>
</dbReference>
<protein>
    <submittedName>
        <fullName evidence="8">E3 ubiquitin-protein ligase RNF25-like isoform X1</fullName>
    </submittedName>
</protein>
<dbReference type="Gene3D" id="3.30.40.10">
    <property type="entry name" value="Zinc/RING finger domain, C3HC4 (zinc finger)"/>
    <property type="match status" value="1"/>
</dbReference>
<dbReference type="InParanoid" id="A0A6P8J0B3"/>
<reference evidence="8" key="1">
    <citation type="submission" date="2025-08" db="UniProtKB">
        <authorList>
            <consortium name="RefSeq"/>
        </authorList>
    </citation>
    <scope>IDENTIFICATION</scope>
    <source>
        <tissue evidence="8">Tentacle</tissue>
    </source>
</reference>
<proteinExistence type="predicted"/>
<evidence type="ECO:0000256" key="4">
    <source>
        <dbReference type="SAM" id="MobiDB-lite"/>
    </source>
</evidence>
<feature type="compositionally biased region" description="Polar residues" evidence="4">
    <location>
        <begin position="499"/>
        <end position="511"/>
    </location>
</feature>
<dbReference type="InterPro" id="IPR013083">
    <property type="entry name" value="Znf_RING/FYVE/PHD"/>
</dbReference>
<dbReference type="PROSITE" id="PS50089">
    <property type="entry name" value="ZF_RING_2"/>
    <property type="match status" value="1"/>
</dbReference>
<feature type="compositionally biased region" description="Basic and acidic residues" evidence="4">
    <location>
        <begin position="642"/>
        <end position="651"/>
    </location>
</feature>
<organism evidence="7 8">
    <name type="scientific">Actinia tenebrosa</name>
    <name type="common">Australian red waratah sea anemone</name>
    <dbReference type="NCBI Taxonomy" id="6105"/>
    <lineage>
        <taxon>Eukaryota</taxon>
        <taxon>Metazoa</taxon>
        <taxon>Cnidaria</taxon>
        <taxon>Anthozoa</taxon>
        <taxon>Hexacorallia</taxon>
        <taxon>Actiniaria</taxon>
        <taxon>Actiniidae</taxon>
        <taxon>Actinia</taxon>
    </lineage>
</organism>
<dbReference type="GO" id="GO:0008270">
    <property type="term" value="F:zinc ion binding"/>
    <property type="evidence" value="ECO:0007669"/>
    <property type="project" value="UniProtKB-KW"/>
</dbReference>
<feature type="compositionally biased region" description="Basic and acidic residues" evidence="4">
    <location>
        <begin position="390"/>
        <end position="472"/>
    </location>
</feature>
<evidence type="ECO:0000256" key="2">
    <source>
        <dbReference type="ARBA" id="ARBA00022833"/>
    </source>
</evidence>
<dbReference type="SUPFAM" id="SSF54495">
    <property type="entry name" value="UBC-like"/>
    <property type="match status" value="1"/>
</dbReference>
<dbReference type="CDD" id="cd16470">
    <property type="entry name" value="RING-H2_RNF25"/>
    <property type="match status" value="1"/>
</dbReference>
<feature type="compositionally biased region" description="Polar residues" evidence="4">
    <location>
        <begin position="676"/>
        <end position="693"/>
    </location>
</feature>
<feature type="domain" description="RING-type" evidence="5">
    <location>
        <begin position="129"/>
        <end position="183"/>
    </location>
</feature>
<dbReference type="KEGG" id="aten:116307244"/>
<evidence type="ECO:0000259" key="6">
    <source>
        <dbReference type="PROSITE" id="PS50908"/>
    </source>
</evidence>
<evidence type="ECO:0000256" key="3">
    <source>
        <dbReference type="PROSITE-ProRule" id="PRU00175"/>
    </source>
</evidence>